<gene>
    <name evidence="2" type="ORF">B5P45_07345</name>
</gene>
<proteinExistence type="predicted"/>
<name>A0A2N9W178_9HYPH</name>
<comment type="caution">
    <text evidence="2">The sequence shown here is derived from an EMBL/GenBank/DDBJ whole genome shotgun (WGS) entry which is preliminary data.</text>
</comment>
<dbReference type="AlphaFoldDB" id="A0A2N9W178"/>
<dbReference type="OrthoDB" id="7941246at2"/>
<evidence type="ECO:0000313" key="2">
    <source>
        <dbReference type="EMBL" id="PIO45496.1"/>
    </source>
</evidence>
<dbReference type="GO" id="GO:0005737">
    <property type="term" value="C:cytoplasm"/>
    <property type="evidence" value="ECO:0007669"/>
    <property type="project" value="TreeGrafter"/>
</dbReference>
<evidence type="ECO:0000313" key="3">
    <source>
        <dbReference type="Proteomes" id="UP000232163"/>
    </source>
</evidence>
<reference evidence="2 3" key="1">
    <citation type="journal article" date="2017" name="Int J Environ Stud">
        <title>Does the Miocene-Pliocene relict legume Oxytropis triphylla form nitrogen-fixing nodules with a combination of bacterial strains?</title>
        <authorList>
            <person name="Safronova V."/>
            <person name="Belimov A."/>
            <person name="Sazanova A."/>
            <person name="Kuznetsova I."/>
            <person name="Popova J."/>
            <person name="Andronov E."/>
            <person name="Verkhozina A."/>
            <person name="Tikhonovich I."/>
        </authorList>
    </citation>
    <scope>NUCLEOTIDE SEQUENCE [LARGE SCALE GENOMIC DNA]</scope>
    <source>
        <strain evidence="2 3">Tri-38</strain>
    </source>
</reference>
<sequence>MLNVLVVGGTGFLGGAVADAALAAGHAVTVFTRGQTVNTPVSADIEMLIGDRHRDLSALQSRTFDLVVDTCAFAPDAVAGLLDALSPAIGHYALVSSVSAYRDFSVPGIMEGSHSSRATLEQLGFARSLPLEQRSSAASYGMAYGSLKRECELVAIDRLGDRAVIHRAGLLVGAGDYTDRLTYWTRRVDQGGLTAAPGDPQRLVQLIDVNDAARFIVEGAARGLSGVFNLTGRPFPMNALLESCRRVAKSDARFIWCSDEAILAAGLEPWSEVPLWLPYSNEAFRYFLEISVEKAFANGLHMRPLDETLVQILTWDRGRRSVPLKAGMPPEKEAALLATDVEHLPV</sequence>
<dbReference type="SUPFAM" id="SSF51735">
    <property type="entry name" value="NAD(P)-binding Rossmann-fold domains"/>
    <property type="match status" value="1"/>
</dbReference>
<dbReference type="Proteomes" id="UP000232163">
    <property type="component" value="Unassembled WGS sequence"/>
</dbReference>
<dbReference type="InterPro" id="IPR051783">
    <property type="entry name" value="NAD(P)-dependent_oxidoreduct"/>
</dbReference>
<evidence type="ECO:0000259" key="1">
    <source>
        <dbReference type="Pfam" id="PF01370"/>
    </source>
</evidence>
<protein>
    <recommendedName>
        <fullName evidence="1">NAD-dependent epimerase/dehydratase domain-containing protein</fullName>
    </recommendedName>
</protein>
<dbReference type="PANTHER" id="PTHR48079">
    <property type="entry name" value="PROTEIN YEEZ"/>
    <property type="match status" value="1"/>
</dbReference>
<dbReference type="EMBL" id="MZMT01000019">
    <property type="protein sequence ID" value="PIO45496.1"/>
    <property type="molecule type" value="Genomic_DNA"/>
</dbReference>
<dbReference type="PANTHER" id="PTHR48079:SF6">
    <property type="entry name" value="NAD(P)-BINDING DOMAIN-CONTAINING PROTEIN-RELATED"/>
    <property type="match status" value="1"/>
</dbReference>
<accession>A0A2N9W178</accession>
<keyword evidence="3" id="KW-1185">Reference proteome</keyword>
<organism evidence="2 3">
    <name type="scientific">Phyllobacterium zundukense</name>
    <dbReference type="NCBI Taxonomy" id="1867719"/>
    <lineage>
        <taxon>Bacteria</taxon>
        <taxon>Pseudomonadati</taxon>
        <taxon>Pseudomonadota</taxon>
        <taxon>Alphaproteobacteria</taxon>
        <taxon>Hyphomicrobiales</taxon>
        <taxon>Phyllobacteriaceae</taxon>
        <taxon>Phyllobacterium</taxon>
    </lineage>
</organism>
<feature type="domain" description="NAD-dependent epimerase/dehydratase" evidence="1">
    <location>
        <begin position="4"/>
        <end position="52"/>
    </location>
</feature>
<dbReference type="GO" id="GO:0004029">
    <property type="term" value="F:aldehyde dehydrogenase (NAD+) activity"/>
    <property type="evidence" value="ECO:0007669"/>
    <property type="project" value="TreeGrafter"/>
</dbReference>
<dbReference type="Gene3D" id="3.40.50.720">
    <property type="entry name" value="NAD(P)-binding Rossmann-like Domain"/>
    <property type="match status" value="1"/>
</dbReference>
<dbReference type="InterPro" id="IPR036291">
    <property type="entry name" value="NAD(P)-bd_dom_sf"/>
</dbReference>
<dbReference type="Pfam" id="PF01370">
    <property type="entry name" value="Epimerase"/>
    <property type="match status" value="1"/>
</dbReference>
<dbReference type="RefSeq" id="WP_100002231.1">
    <property type="nucleotide sequence ID" value="NZ_CP017942.1"/>
</dbReference>
<dbReference type="InterPro" id="IPR001509">
    <property type="entry name" value="Epimerase_deHydtase"/>
</dbReference>